<proteinExistence type="predicted"/>
<evidence type="ECO:0000313" key="5">
    <source>
        <dbReference type="EMBL" id="GEA49282.1"/>
    </source>
</evidence>
<name>A0A4Y3HRA5_9VIBR</name>
<dbReference type="EMBL" id="BJLF01000001">
    <property type="protein sequence ID" value="GEA49282.1"/>
    <property type="molecule type" value="Genomic_DNA"/>
</dbReference>
<evidence type="ECO:0000259" key="4">
    <source>
        <dbReference type="Pfam" id="PF26345"/>
    </source>
</evidence>
<dbReference type="Pfam" id="PF13020">
    <property type="entry name" value="NOV_C"/>
    <property type="match status" value="1"/>
</dbReference>
<protein>
    <submittedName>
        <fullName evidence="5">Uncharacterized protein</fullName>
    </submittedName>
</protein>
<dbReference type="AlphaFoldDB" id="A0A4Y3HRA5"/>
<sequence length="433" mass="49412">MKFELNKKGEIKKLTALAEPLTPEDIVAAIFLFEEKGRYVETYAHSTKYDLVYEGKRYPPKAIFGLALSSRLGQKIKSGHFSGGPSHPCFKVLKALGFTIAKKRAELALYDEYSRQDISELFDPDYEFKQGAGRWGISGIISGKPGPDDVVFIVTLEERDGNEYDDFLTEDGVLFWKSQNRHAPQSSLIQRLSAHDPDLATIYLFMRTSEKDDYTFLGPLALRDWDPMSSNPVHFQWDLLSWPLPKNIEKTFSKHIRSALVPTFKRPNVEGMQLKEEPAPYGRKKRSSTRRKSKGTIDWSLREKRNRELGLAGEYAVIDYEKHRLISAGEPELAEQIKHIALVDSSAGYDVQSYNIDGSERHIEVKTTTQSKSAPFYISSNEVKVSSDFGGSYWIYRLYGYDVNNKNVSFYMKNGPVEENFELEPDTFKAFAK</sequence>
<organism evidence="5 6">
    <name type="scientific">Vibrio inusitatus NBRC 102082</name>
    <dbReference type="NCBI Taxonomy" id="1219070"/>
    <lineage>
        <taxon>Bacteria</taxon>
        <taxon>Pseudomonadati</taxon>
        <taxon>Pseudomonadota</taxon>
        <taxon>Gammaproteobacteria</taxon>
        <taxon>Vibrionales</taxon>
        <taxon>Vibrionaceae</taxon>
        <taxon>Vibrio</taxon>
    </lineage>
</organism>
<reference evidence="5 6" key="1">
    <citation type="submission" date="2019-06" db="EMBL/GenBank/DDBJ databases">
        <title>Whole genome shotgun sequence of Vibrio inusitatus NBRC 102082.</title>
        <authorList>
            <person name="Hosoyama A."/>
            <person name="Uohara A."/>
            <person name="Ohji S."/>
            <person name="Ichikawa N."/>
        </authorList>
    </citation>
    <scope>NUCLEOTIDE SEQUENCE [LARGE SCALE GENOMIC DNA]</scope>
    <source>
        <strain evidence="5 6">NBRC 102082</strain>
    </source>
</reference>
<dbReference type="Proteomes" id="UP000318717">
    <property type="component" value="Unassembled WGS sequence"/>
</dbReference>
<keyword evidence="6" id="KW-1185">Reference proteome</keyword>
<feature type="domain" description="ScoMcrA-like N-terminal head" evidence="4">
    <location>
        <begin position="21"/>
        <end position="101"/>
    </location>
</feature>
<evidence type="ECO:0000259" key="2">
    <source>
        <dbReference type="Pfam" id="PF11907"/>
    </source>
</evidence>
<feature type="region of interest" description="Disordered" evidence="1">
    <location>
        <begin position="275"/>
        <end position="295"/>
    </location>
</feature>
<dbReference type="RefSeq" id="WP_141343656.1">
    <property type="nucleotide sequence ID" value="NZ_BJLF01000001.1"/>
</dbReference>
<dbReference type="InterPro" id="IPR021835">
    <property type="entry name" value="DUF3427"/>
</dbReference>
<gene>
    <name evidence="5" type="ORF">VIN01S_00860</name>
</gene>
<evidence type="ECO:0000259" key="3">
    <source>
        <dbReference type="Pfam" id="PF13020"/>
    </source>
</evidence>
<dbReference type="InterPro" id="IPR024975">
    <property type="entry name" value="NOV_C"/>
</dbReference>
<feature type="compositionally biased region" description="Basic residues" evidence="1">
    <location>
        <begin position="282"/>
        <end position="294"/>
    </location>
</feature>
<feature type="domain" description="Protein NO VEIN C-terminal" evidence="3">
    <location>
        <begin position="313"/>
        <end position="405"/>
    </location>
</feature>
<dbReference type="InterPro" id="IPR058807">
    <property type="entry name" value="ScoMcrA_N"/>
</dbReference>
<evidence type="ECO:0000313" key="6">
    <source>
        <dbReference type="Proteomes" id="UP000318717"/>
    </source>
</evidence>
<evidence type="ECO:0000256" key="1">
    <source>
        <dbReference type="SAM" id="MobiDB-lite"/>
    </source>
</evidence>
<dbReference type="Pfam" id="PF26345">
    <property type="entry name" value="ScoMcrA_N"/>
    <property type="match status" value="1"/>
</dbReference>
<dbReference type="Pfam" id="PF11907">
    <property type="entry name" value="DUF3427"/>
    <property type="match status" value="1"/>
</dbReference>
<dbReference type="OrthoDB" id="9802640at2"/>
<comment type="caution">
    <text evidence="5">The sequence shown here is derived from an EMBL/GenBank/DDBJ whole genome shotgun (WGS) entry which is preliminary data.</text>
</comment>
<accession>A0A4Y3HRA5</accession>
<feature type="domain" description="DUF3427" evidence="2">
    <location>
        <begin position="107"/>
        <end position="226"/>
    </location>
</feature>